<evidence type="ECO:0000256" key="1">
    <source>
        <dbReference type="SAM" id="MobiDB-lite"/>
    </source>
</evidence>
<feature type="region of interest" description="Disordered" evidence="1">
    <location>
        <begin position="13"/>
        <end position="36"/>
    </location>
</feature>
<protein>
    <submittedName>
        <fullName evidence="2">Uncharacterized protein</fullName>
    </submittedName>
</protein>
<dbReference type="AlphaFoldDB" id="A0A6I6AI84"/>
<keyword evidence="3" id="KW-1185">Reference proteome</keyword>
<dbReference type="KEGG" id="gim:F1728_19800"/>
<feature type="region of interest" description="Disordered" evidence="1">
    <location>
        <begin position="544"/>
        <end position="570"/>
    </location>
</feature>
<proteinExistence type="predicted"/>
<dbReference type="Proteomes" id="UP000427281">
    <property type="component" value="Chromosome"/>
</dbReference>
<feature type="compositionally biased region" description="Low complexity" evidence="1">
    <location>
        <begin position="27"/>
        <end position="36"/>
    </location>
</feature>
<dbReference type="EMBL" id="CP043930">
    <property type="protein sequence ID" value="QGQ24791.1"/>
    <property type="molecule type" value="Genomic_DNA"/>
</dbReference>
<gene>
    <name evidence="2" type="ORF">F1728_19800</name>
</gene>
<name>A0A6I6AI84_9PLAN</name>
<evidence type="ECO:0000313" key="3">
    <source>
        <dbReference type="Proteomes" id="UP000427281"/>
    </source>
</evidence>
<organism evidence="2 3">
    <name type="scientific">Gimesia benthica</name>
    <dbReference type="NCBI Taxonomy" id="2608982"/>
    <lineage>
        <taxon>Bacteria</taxon>
        <taxon>Pseudomonadati</taxon>
        <taxon>Planctomycetota</taxon>
        <taxon>Planctomycetia</taxon>
        <taxon>Planctomycetales</taxon>
        <taxon>Planctomycetaceae</taxon>
        <taxon>Gimesia</taxon>
    </lineage>
</organism>
<reference evidence="2 3" key="1">
    <citation type="submission" date="2019-09" db="EMBL/GenBank/DDBJ databases">
        <title>Gimesia benthica sp. nov., a novel bacterium isolated from deep-sea water of the Northwest Indian Ocean.</title>
        <authorList>
            <person name="Dai X."/>
        </authorList>
    </citation>
    <scope>NUCLEOTIDE SEQUENCE [LARGE SCALE GENOMIC DNA]</scope>
    <source>
        <strain evidence="2 3">E7</strain>
    </source>
</reference>
<sequence length="570" mass="62193">MIFGPTAPLQAQYYQHDEQRPRRPQQSGNNHGNSNLGGIISGIGAIIDAASQENGYYPDYEYEYEYEYQTPQYEPVNPQFNQPPPQPQVPQNPIPSASVPANVVPVQVVAPANYSLRSRIPTLPPADQRRIKKRLDQVIEDDLKELSELNQKITQAAQGAIDAKLKELPKSERDALKAAMSQGNTNAVRDLLNKYRDPASGAIKFGNTVVPDPETFIFQSEMISIESNIQQLRANGGSSRDLMQAIQDMNKTVSDYNAYVQSRPGISQATAQGFGMIKQQYDSRLNQLQASLQLSQWFNSSSSNNGFAGNSNSLSGILSNLLRSGSVPVFFDPQLDAGQCYMMGPGMVAGTGGKGTYRATSAAPAVAMGIPLASTKTVSDARDVPDKQELVIKNLSTNGGTVGFLLAGQTHSLQAGEQQTFNSVNKSVIQFNQGSGKGNARYTLTAGNTYEFVVEGDAWNLRQHTYSLTLDNSASAHDFHYLLDNKVETVKAGSTRHHESDRPVEIVFDRGDGEKQNRILEGGLVRVGIDSKQRVWSLFPEETEFSGGKSDTIVTSTPVEQTELVPPPRG</sequence>
<evidence type="ECO:0000313" key="2">
    <source>
        <dbReference type="EMBL" id="QGQ24791.1"/>
    </source>
</evidence>
<dbReference type="RefSeq" id="WP_155365530.1">
    <property type="nucleotide sequence ID" value="NZ_CP043930.1"/>
</dbReference>
<accession>A0A6I6AI84</accession>